<dbReference type="SMART" id="SM00066">
    <property type="entry name" value="GAL4"/>
    <property type="match status" value="1"/>
</dbReference>
<organism evidence="3 4">
    <name type="scientific">Galerina marginata (strain CBS 339.88)</name>
    <dbReference type="NCBI Taxonomy" id="685588"/>
    <lineage>
        <taxon>Eukaryota</taxon>
        <taxon>Fungi</taxon>
        <taxon>Dikarya</taxon>
        <taxon>Basidiomycota</taxon>
        <taxon>Agaricomycotina</taxon>
        <taxon>Agaricomycetes</taxon>
        <taxon>Agaricomycetidae</taxon>
        <taxon>Agaricales</taxon>
        <taxon>Agaricineae</taxon>
        <taxon>Strophariaceae</taxon>
        <taxon>Galerina</taxon>
    </lineage>
</organism>
<feature type="compositionally biased region" description="Low complexity" evidence="1">
    <location>
        <begin position="293"/>
        <end position="305"/>
    </location>
</feature>
<feature type="compositionally biased region" description="Polar residues" evidence="1">
    <location>
        <begin position="313"/>
        <end position="328"/>
    </location>
</feature>
<name>A0A067S980_GALM3</name>
<dbReference type="Proteomes" id="UP000027222">
    <property type="component" value="Unassembled WGS sequence"/>
</dbReference>
<evidence type="ECO:0000256" key="1">
    <source>
        <dbReference type="SAM" id="MobiDB-lite"/>
    </source>
</evidence>
<reference evidence="4" key="1">
    <citation type="journal article" date="2014" name="Proc. Natl. Acad. Sci. U.S.A.">
        <title>Extensive sampling of basidiomycete genomes demonstrates inadequacy of the white-rot/brown-rot paradigm for wood decay fungi.</title>
        <authorList>
            <person name="Riley R."/>
            <person name="Salamov A.A."/>
            <person name="Brown D.W."/>
            <person name="Nagy L.G."/>
            <person name="Floudas D."/>
            <person name="Held B.W."/>
            <person name="Levasseur A."/>
            <person name="Lombard V."/>
            <person name="Morin E."/>
            <person name="Otillar R."/>
            <person name="Lindquist E.A."/>
            <person name="Sun H."/>
            <person name="LaButti K.M."/>
            <person name="Schmutz J."/>
            <person name="Jabbour D."/>
            <person name="Luo H."/>
            <person name="Baker S.E."/>
            <person name="Pisabarro A.G."/>
            <person name="Walton J.D."/>
            <person name="Blanchette R.A."/>
            <person name="Henrissat B."/>
            <person name="Martin F."/>
            <person name="Cullen D."/>
            <person name="Hibbett D.S."/>
            <person name="Grigoriev I.V."/>
        </authorList>
    </citation>
    <scope>NUCLEOTIDE SEQUENCE [LARGE SCALE GENOMIC DNA]</scope>
    <source>
        <strain evidence="4">CBS 339.88</strain>
    </source>
</reference>
<feature type="region of interest" description="Disordered" evidence="1">
    <location>
        <begin position="229"/>
        <end position="334"/>
    </location>
</feature>
<proteinExistence type="predicted"/>
<dbReference type="InterPro" id="IPR036864">
    <property type="entry name" value="Zn2-C6_fun-type_DNA-bd_sf"/>
</dbReference>
<feature type="region of interest" description="Disordered" evidence="1">
    <location>
        <begin position="1"/>
        <end position="52"/>
    </location>
</feature>
<accession>A0A067S980</accession>
<dbReference type="HOGENOM" id="CLU_709897_0_0_1"/>
<dbReference type="PROSITE" id="PS00463">
    <property type="entry name" value="ZN2_CY6_FUNGAL_1"/>
    <property type="match status" value="1"/>
</dbReference>
<gene>
    <name evidence="3" type="ORF">GALMADRAFT_259275</name>
</gene>
<dbReference type="STRING" id="685588.A0A067S980"/>
<evidence type="ECO:0000259" key="2">
    <source>
        <dbReference type="PROSITE" id="PS50048"/>
    </source>
</evidence>
<dbReference type="OrthoDB" id="39175at2759"/>
<evidence type="ECO:0000313" key="3">
    <source>
        <dbReference type="EMBL" id="KDR66477.1"/>
    </source>
</evidence>
<dbReference type="InterPro" id="IPR001138">
    <property type="entry name" value="Zn2Cys6_DnaBD"/>
</dbReference>
<dbReference type="GO" id="GO:0000981">
    <property type="term" value="F:DNA-binding transcription factor activity, RNA polymerase II-specific"/>
    <property type="evidence" value="ECO:0007669"/>
    <property type="project" value="InterPro"/>
</dbReference>
<sequence>MFRPPTRRHDFSGAPNTTQSPGRFHEAELQTANQQSPSYFSPPSTSSAPFEADNDLRYSHHRTDPDYCIKGGDVHGPIYHHGKLWESSTLQEKYDTSAWTTTSSSQWLVNHVHRHSAEIESQYPAPQYVQPLASSSATGFSSDVLQVAGDALAAPEPRFRIPPNLVPPDDIEQFFESTALPGPPNRMIMPVPLRPRPKYDAAHQPVPPEKRSSYSELSANLEYLEKLKQEEQDRIHRPPSTQRLTITIPRPAASTTATTAAANSIRLSPGSICPPSPLKKRKRSKHILPSTERPSGASQGSAASAARDDGPSNAASKHTSTGSSSTAKSFKEPRKTSLACIFCRERKISCGRPPLGSPDPTCNQCARRSFKCTYMNEQGSKHLTSTRRR</sequence>
<dbReference type="PROSITE" id="PS50048">
    <property type="entry name" value="ZN2_CY6_FUNGAL_2"/>
    <property type="match status" value="1"/>
</dbReference>
<dbReference type="EMBL" id="KL142423">
    <property type="protein sequence ID" value="KDR66477.1"/>
    <property type="molecule type" value="Genomic_DNA"/>
</dbReference>
<dbReference type="GO" id="GO:0008270">
    <property type="term" value="F:zinc ion binding"/>
    <property type="evidence" value="ECO:0007669"/>
    <property type="project" value="InterPro"/>
</dbReference>
<feature type="compositionally biased region" description="Low complexity" evidence="1">
    <location>
        <begin position="245"/>
        <end position="266"/>
    </location>
</feature>
<evidence type="ECO:0000313" key="4">
    <source>
        <dbReference type="Proteomes" id="UP000027222"/>
    </source>
</evidence>
<feature type="compositionally biased region" description="Low complexity" evidence="1">
    <location>
        <begin position="36"/>
        <end position="49"/>
    </location>
</feature>
<feature type="domain" description="Zn(2)-C6 fungal-type" evidence="2">
    <location>
        <begin position="339"/>
        <end position="374"/>
    </location>
</feature>
<dbReference type="CDD" id="cd00067">
    <property type="entry name" value="GAL4"/>
    <property type="match status" value="1"/>
</dbReference>
<dbReference type="Gene3D" id="4.10.240.10">
    <property type="entry name" value="Zn(2)-C6 fungal-type DNA-binding domain"/>
    <property type="match status" value="1"/>
</dbReference>
<keyword evidence="4" id="KW-1185">Reference proteome</keyword>
<dbReference type="AlphaFoldDB" id="A0A067S980"/>
<dbReference type="Pfam" id="PF00172">
    <property type="entry name" value="Zn_clus"/>
    <property type="match status" value="1"/>
</dbReference>
<dbReference type="SUPFAM" id="SSF57701">
    <property type="entry name" value="Zn2/Cys6 DNA-binding domain"/>
    <property type="match status" value="1"/>
</dbReference>
<protein>
    <recommendedName>
        <fullName evidence="2">Zn(2)-C6 fungal-type domain-containing protein</fullName>
    </recommendedName>
</protein>